<dbReference type="Proteomes" id="UP000027866">
    <property type="component" value="Unassembled WGS sequence"/>
</dbReference>
<keyword evidence="4" id="KW-1185">Reference proteome</keyword>
<sequence>MKFRNFLMVLAVLVIAACNPMEQLGTAEEKIEAFQARYNDGDAGVLYRMTGEDFRTATTREQMDGLVALFSGRLGRIESSERTGFNSQFKNGLNITTITMETQFEQGAGTEIFVFHGTGEDMELVGWTVNSPRLMLSPEEMRMLSEVDPRERPDPPERRVVPERSGE</sequence>
<evidence type="ECO:0000256" key="1">
    <source>
        <dbReference type="SAM" id="MobiDB-lite"/>
    </source>
</evidence>
<dbReference type="RefSeq" id="WP_034904888.1">
    <property type="nucleotide sequence ID" value="NZ_CP017057.1"/>
</dbReference>
<keyword evidence="2" id="KW-0732">Signal</keyword>
<evidence type="ECO:0000256" key="2">
    <source>
        <dbReference type="SAM" id="SignalP"/>
    </source>
</evidence>
<feature type="region of interest" description="Disordered" evidence="1">
    <location>
        <begin position="142"/>
        <end position="167"/>
    </location>
</feature>
<evidence type="ECO:0000313" key="3">
    <source>
        <dbReference type="EMBL" id="KEO92594.1"/>
    </source>
</evidence>
<dbReference type="PROSITE" id="PS51257">
    <property type="entry name" value="PROKAR_LIPOPROTEIN"/>
    <property type="match status" value="1"/>
</dbReference>
<comment type="caution">
    <text evidence="3">The sequence shown here is derived from an EMBL/GenBank/DDBJ whole genome shotgun (WGS) entry which is preliminary data.</text>
</comment>
<proteinExistence type="predicted"/>
<accession>A0A074MGN8</accession>
<dbReference type="OrthoDB" id="7391894at2"/>
<evidence type="ECO:0008006" key="5">
    <source>
        <dbReference type="Google" id="ProtNLM"/>
    </source>
</evidence>
<evidence type="ECO:0000313" key="4">
    <source>
        <dbReference type="Proteomes" id="UP000027866"/>
    </source>
</evidence>
<protein>
    <recommendedName>
        <fullName evidence="5">Lipoprotein</fullName>
    </recommendedName>
</protein>
<dbReference type="KEGG" id="elq:Ga0102493_112244"/>
<reference evidence="3 4" key="1">
    <citation type="submission" date="2014-04" db="EMBL/GenBank/DDBJ databases">
        <title>A comprehensive comparison of genomes of Erythrobacter spp. Strains.</title>
        <authorList>
            <person name="Zheng Q."/>
        </authorList>
    </citation>
    <scope>NUCLEOTIDE SEQUENCE [LARGE SCALE GENOMIC DNA]</scope>
    <source>
        <strain evidence="3 4">DSM 8509</strain>
    </source>
</reference>
<organism evidence="3 4">
    <name type="scientific">Erythrobacter litoralis</name>
    <dbReference type="NCBI Taxonomy" id="39960"/>
    <lineage>
        <taxon>Bacteria</taxon>
        <taxon>Pseudomonadati</taxon>
        <taxon>Pseudomonadota</taxon>
        <taxon>Alphaproteobacteria</taxon>
        <taxon>Sphingomonadales</taxon>
        <taxon>Erythrobacteraceae</taxon>
        <taxon>Erythrobacter/Porphyrobacter group</taxon>
        <taxon>Erythrobacter</taxon>
    </lineage>
</organism>
<dbReference type="AlphaFoldDB" id="A0A074MGN8"/>
<gene>
    <name evidence="3" type="ORF">EH32_15155</name>
</gene>
<dbReference type="PATRIC" id="fig|39960.10.peg.1338"/>
<feature type="signal peptide" evidence="2">
    <location>
        <begin position="1"/>
        <end position="16"/>
    </location>
</feature>
<dbReference type="EMBL" id="JMIX01000009">
    <property type="protein sequence ID" value="KEO92594.1"/>
    <property type="molecule type" value="Genomic_DNA"/>
</dbReference>
<feature type="chain" id="PRO_5001698853" description="Lipoprotein" evidence="2">
    <location>
        <begin position="17"/>
        <end position="167"/>
    </location>
</feature>
<name>A0A074MGN8_9SPHN</name>